<organism evidence="1 2">
    <name type="scientific">Hymenobacter nivis</name>
    <dbReference type="NCBI Taxonomy" id="1850093"/>
    <lineage>
        <taxon>Bacteria</taxon>
        <taxon>Pseudomonadati</taxon>
        <taxon>Bacteroidota</taxon>
        <taxon>Cytophagia</taxon>
        <taxon>Cytophagales</taxon>
        <taxon>Hymenobacteraceae</taxon>
        <taxon>Hymenobacter</taxon>
    </lineage>
</organism>
<name>A0A2Z3GH74_9BACT</name>
<sequence length="72" mass="7976">MLEYPDSIAGRANYIRRNGRAGGHAKYQCQGCGHQARFTPAAVAKAVQYAQVDELLSERNSQRSIARIKIGR</sequence>
<protein>
    <submittedName>
        <fullName evidence="1">Uncharacterized protein</fullName>
    </submittedName>
</protein>
<proteinExistence type="predicted"/>
<dbReference type="Proteomes" id="UP000245999">
    <property type="component" value="Chromosome"/>
</dbReference>
<evidence type="ECO:0000313" key="2">
    <source>
        <dbReference type="Proteomes" id="UP000245999"/>
    </source>
</evidence>
<dbReference type="EMBL" id="CP029145">
    <property type="protein sequence ID" value="AWM33003.1"/>
    <property type="molecule type" value="Genomic_DNA"/>
</dbReference>
<accession>A0A2Z3GH74</accession>
<dbReference type="AlphaFoldDB" id="A0A2Z3GH74"/>
<evidence type="ECO:0000313" key="1">
    <source>
        <dbReference type="EMBL" id="AWM33003.1"/>
    </source>
</evidence>
<gene>
    <name evidence="1" type="ORF">DDQ68_09575</name>
</gene>
<dbReference type="KEGG" id="hnv:DDQ68_09575"/>
<reference evidence="2" key="1">
    <citation type="submission" date="2018-04" db="EMBL/GenBank/DDBJ databases">
        <title>Complete genome of Antarctic heterotrophic bacterium Hymenobacter nivis.</title>
        <authorList>
            <person name="Terashima M."/>
        </authorList>
    </citation>
    <scope>NUCLEOTIDE SEQUENCE [LARGE SCALE GENOMIC DNA]</scope>
    <source>
        <strain evidence="2">NBRC 111535</strain>
    </source>
</reference>
<keyword evidence="2" id="KW-1185">Reference proteome</keyword>